<evidence type="ECO:0000313" key="3">
    <source>
        <dbReference type="Proteomes" id="UP001161757"/>
    </source>
</evidence>
<feature type="compositionally biased region" description="Polar residues" evidence="1">
    <location>
        <begin position="657"/>
        <end position="673"/>
    </location>
</feature>
<feature type="compositionally biased region" description="Acidic residues" evidence="1">
    <location>
        <begin position="1111"/>
        <end position="1120"/>
    </location>
</feature>
<feature type="region of interest" description="Disordered" evidence="1">
    <location>
        <begin position="637"/>
        <end position="715"/>
    </location>
</feature>
<feature type="region of interest" description="Disordered" evidence="1">
    <location>
        <begin position="357"/>
        <end position="473"/>
    </location>
</feature>
<feature type="compositionally biased region" description="Basic and acidic residues" evidence="1">
    <location>
        <begin position="535"/>
        <end position="547"/>
    </location>
</feature>
<feature type="compositionally biased region" description="Basic and acidic residues" evidence="1">
    <location>
        <begin position="946"/>
        <end position="957"/>
    </location>
</feature>
<dbReference type="InterPro" id="IPR009072">
    <property type="entry name" value="Histone-fold"/>
</dbReference>
<dbReference type="GO" id="GO:0046982">
    <property type="term" value="F:protein heterodimerization activity"/>
    <property type="evidence" value="ECO:0007669"/>
    <property type="project" value="InterPro"/>
</dbReference>
<comment type="caution">
    <text evidence="2">The sequence shown here is derived from an EMBL/GenBank/DDBJ whole genome shotgun (WGS) entry which is preliminary data.</text>
</comment>
<feature type="compositionally biased region" description="Basic and acidic residues" evidence="1">
    <location>
        <begin position="370"/>
        <end position="380"/>
    </location>
</feature>
<feature type="compositionally biased region" description="Basic and acidic residues" evidence="1">
    <location>
        <begin position="1225"/>
        <end position="1240"/>
    </location>
</feature>
<feature type="compositionally biased region" description="Low complexity" evidence="1">
    <location>
        <begin position="329"/>
        <end position="338"/>
    </location>
</feature>
<feature type="compositionally biased region" description="Polar residues" evidence="1">
    <location>
        <begin position="23"/>
        <end position="38"/>
    </location>
</feature>
<feature type="compositionally biased region" description="Basic and acidic residues" evidence="1">
    <location>
        <begin position="562"/>
        <end position="571"/>
    </location>
</feature>
<feature type="compositionally biased region" description="Basic and acidic residues" evidence="1">
    <location>
        <begin position="990"/>
        <end position="1007"/>
    </location>
</feature>
<sequence length="1293" mass="139935">MAQRGARSDSQDPGTVRRLRSMGSGTDVLSMSAKSSRATLPHANPRPAYVSESEAEKLIYAEIERPAVILEGALQLVNGFLDQILYDILSKAHSVALSAVRSAVPIVLKQRLGHSAVRAADEELQDYLDEEEMEEVQTSVGTLDPRSEFDVDLAWKLTRLRCMVYAKLGDMEEEDEEDYLDDNELRQHIGAVKDSVRAAAAITPSAAIFLTTVLEFLGEQALCIAAQHARRRHSLNKPPNTANGTYPTSASDEDVILVEELDMSGVGKEGPLIRLWRSWKGNTRGGNSISSRPTTPIILSPSSPESPAQEWKFPSVPAISTIQEERSPSIRPSRSPAPADIPLPMTNNDVEEIEVPGLAPSPEHENDEGPTDRPTLEKRRPSSMVEMPGSFPSTVSPAAGDEQSAQRPFWTRKRSHSLPPTGSVSGTASRQQAEGATSDSSKPSVLSMLKNSEEPLVSGPTDEKSRPTSSKISTTVATLAGALSAEASKVFRRDESTYLHSDDDSRAAASSARGSVSTVEDATGPAVARRSHARSLGDGHESDREPQAHAPSSTEEIEASEESGRGFRDSDAGTPVRGNDLSTHAQTTVVAGEGSSTAGRPQMDVQDRGAFNRDSVTSNRDSGSLGTAAIFYQGTLGGDHRQRFDTSSAESLERRTATTLPKVNEEAATTTPARPNVIQERTSSLEDRAAVAQSIPTTRFPQPPSGHPSASQRRIGDTAQHRIPHYATSSFATGPEGLGIAHSPHMRNASAPIDGRQPTAGRQHIRLRSDADDQFVRTAPTDEMDRAKKSLDVLIDSDETLRITLTPKSARPTNEKFKVKSQTQELADFFKNTAPPGEEVSRPKSSRSAKGSINGFRSHSQQTSQVPLPPTITSDTTQPKDPGHESSASPSRPKKPVGEPRDPRMAKSSTRDLADYARSTGPENEMQLPKPLAPRPGTAQGVISGDQHKFDAEDGGKRPATTSGKPVNRLKFQARDARGPRTAESSDLIDFIREGPPRPPGDHRIDRNVAPFRTTMDSDDLNALAPPPEQDSKGRNSVGSAQESSVTIRSMPSSMNSRTGLLDSTNRASNKFASGAGGSAHTVSRQPVIPEADGMPQRTRRRVRDPYAIDYSDEEDDMEEMSPPQQRRGEEESLVDFLRNTAPPPGMTTQPILAAEPDSAAPEGTDAVKRSMSNSRLRDYLQSSTSSRNGVNVKSSSAARAESPHLTQVGSKMDKYRPTQPTHAAHVDRNRQKMRAEPRDATNTNGGDTSDLAAYLMNSGPPPGSETPPQKFHLTKDQPGFMRFFQRRHSVRK</sequence>
<reference evidence="2" key="1">
    <citation type="submission" date="2023-01" db="EMBL/GenBank/DDBJ databases">
        <title>Exophiala dermititidis isolated from Cystic Fibrosis Patient.</title>
        <authorList>
            <person name="Kurbessoian T."/>
            <person name="Crocker A."/>
            <person name="Murante D."/>
            <person name="Hogan D.A."/>
            <person name="Stajich J.E."/>
        </authorList>
    </citation>
    <scope>NUCLEOTIDE SEQUENCE</scope>
    <source>
        <strain evidence="2">Ex8</strain>
    </source>
</reference>
<feature type="region of interest" description="Disordered" evidence="1">
    <location>
        <begin position="827"/>
        <end position="1272"/>
    </location>
</feature>
<feature type="region of interest" description="Disordered" evidence="1">
    <location>
        <begin position="497"/>
        <end position="624"/>
    </location>
</feature>
<accession>A0AAN6IVS7</accession>
<feature type="compositionally biased region" description="Basic and acidic residues" evidence="1">
    <location>
        <begin position="896"/>
        <end position="915"/>
    </location>
</feature>
<feature type="compositionally biased region" description="Low complexity" evidence="1">
    <location>
        <begin position="288"/>
        <end position="307"/>
    </location>
</feature>
<feature type="compositionally biased region" description="Polar residues" evidence="1">
    <location>
        <begin position="418"/>
        <end position="444"/>
    </location>
</feature>
<dbReference type="Gene3D" id="1.10.20.10">
    <property type="entry name" value="Histone, subunit A"/>
    <property type="match status" value="1"/>
</dbReference>
<feature type="compositionally biased region" description="Polar residues" evidence="1">
    <location>
        <begin position="580"/>
        <end position="599"/>
    </location>
</feature>
<feature type="region of interest" description="Disordered" evidence="1">
    <location>
        <begin position="1"/>
        <end position="48"/>
    </location>
</feature>
<proteinExistence type="predicted"/>
<evidence type="ECO:0000313" key="2">
    <source>
        <dbReference type="EMBL" id="KAJ8989086.1"/>
    </source>
</evidence>
<gene>
    <name evidence="2" type="ORF">HRR80_006813</name>
</gene>
<feature type="compositionally biased region" description="Basic and acidic residues" evidence="1">
    <location>
        <begin position="1"/>
        <end position="10"/>
    </location>
</feature>
<evidence type="ECO:0000256" key="1">
    <source>
        <dbReference type="SAM" id="MobiDB-lite"/>
    </source>
</evidence>
<name>A0AAN6IVS7_EXODE</name>
<dbReference type="EMBL" id="JAJGCB010000015">
    <property type="protein sequence ID" value="KAJ8989086.1"/>
    <property type="molecule type" value="Genomic_DNA"/>
</dbReference>
<feature type="compositionally biased region" description="Basic and acidic residues" evidence="1">
    <location>
        <begin position="497"/>
        <end position="506"/>
    </location>
</feature>
<dbReference type="Proteomes" id="UP001161757">
    <property type="component" value="Unassembled WGS sequence"/>
</dbReference>
<organism evidence="2 3">
    <name type="scientific">Exophiala dermatitidis</name>
    <name type="common">Black yeast-like fungus</name>
    <name type="synonym">Wangiella dermatitidis</name>
    <dbReference type="NCBI Taxonomy" id="5970"/>
    <lineage>
        <taxon>Eukaryota</taxon>
        <taxon>Fungi</taxon>
        <taxon>Dikarya</taxon>
        <taxon>Ascomycota</taxon>
        <taxon>Pezizomycotina</taxon>
        <taxon>Eurotiomycetes</taxon>
        <taxon>Chaetothyriomycetidae</taxon>
        <taxon>Chaetothyriales</taxon>
        <taxon>Herpotrichiellaceae</taxon>
        <taxon>Exophiala</taxon>
    </lineage>
</organism>
<feature type="compositionally biased region" description="Polar residues" evidence="1">
    <location>
        <begin position="846"/>
        <end position="879"/>
    </location>
</feature>
<feature type="region of interest" description="Disordered" evidence="1">
    <location>
        <begin position="283"/>
        <end position="345"/>
    </location>
</feature>
<feature type="compositionally biased region" description="Polar residues" evidence="1">
    <location>
        <begin position="1171"/>
        <end position="1198"/>
    </location>
</feature>
<protein>
    <submittedName>
        <fullName evidence="2">Uncharacterized protein</fullName>
    </submittedName>
</protein>
<feature type="compositionally biased region" description="Polar residues" evidence="1">
    <location>
        <begin position="1035"/>
        <end position="1072"/>
    </location>
</feature>
<feature type="compositionally biased region" description="Polar residues" evidence="1">
    <location>
        <begin position="614"/>
        <end position="624"/>
    </location>
</feature>